<protein>
    <submittedName>
        <fullName evidence="7">Uncharacterized protein</fullName>
    </submittedName>
</protein>
<dbReference type="PROSITE" id="PS51375">
    <property type="entry name" value="PPR"/>
    <property type="match status" value="1"/>
</dbReference>
<feature type="compositionally biased region" description="Low complexity" evidence="6">
    <location>
        <begin position="123"/>
        <end position="137"/>
    </location>
</feature>
<evidence type="ECO:0000256" key="6">
    <source>
        <dbReference type="SAM" id="MobiDB-lite"/>
    </source>
</evidence>
<evidence type="ECO:0000256" key="1">
    <source>
        <dbReference type="ARBA" id="ARBA00006192"/>
    </source>
</evidence>
<feature type="region of interest" description="Disordered" evidence="6">
    <location>
        <begin position="56"/>
        <end position="79"/>
    </location>
</feature>
<dbReference type="Pfam" id="PF01535">
    <property type="entry name" value="PPR"/>
    <property type="match status" value="2"/>
</dbReference>
<comment type="caution">
    <text evidence="7">The sequence shown here is derived from an EMBL/GenBank/DDBJ whole genome shotgun (WGS) entry which is preliminary data.</text>
</comment>
<name>A0AA39XXD0_9PEZI</name>
<dbReference type="InterPro" id="IPR002885">
    <property type="entry name" value="PPR_rpt"/>
</dbReference>
<dbReference type="Gene3D" id="1.25.40.10">
    <property type="entry name" value="Tetratricopeptide repeat domain"/>
    <property type="match status" value="2"/>
</dbReference>
<proteinExistence type="inferred from homology"/>
<evidence type="ECO:0000313" key="8">
    <source>
        <dbReference type="Proteomes" id="UP001174936"/>
    </source>
</evidence>
<dbReference type="EMBL" id="JAULSV010000006">
    <property type="protein sequence ID" value="KAK0641530.1"/>
    <property type="molecule type" value="Genomic_DNA"/>
</dbReference>
<comment type="subunit">
    <text evidence="4">Binds to mitochondrial small subunit 15S rRNA.</text>
</comment>
<evidence type="ECO:0000256" key="4">
    <source>
        <dbReference type="ARBA" id="ARBA00044511"/>
    </source>
</evidence>
<keyword evidence="2" id="KW-0677">Repeat</keyword>
<evidence type="ECO:0000313" key="7">
    <source>
        <dbReference type="EMBL" id="KAK0641530.1"/>
    </source>
</evidence>
<dbReference type="AlphaFoldDB" id="A0AA39XXD0"/>
<comment type="function">
    <text evidence="3">Regulates mitochondrial small subunit maturation by controlling 15S rRNA 5'-end processing. Localizes to the 5' precursor of the 15S rRNA in a position that is subsequently occupied by mS47 in the mature yeast mtSSU. Uses structure and sequence-specific RNA recognition, binding to a single-stranded region of the precursor and specifically recognizing bases -6 to -1. The exchange of Ccm1 for mS47 is coupled to the irreversible removal of precursor rRNA that is accompanied by conformational changes of the mitoribosomal proteins uS5m and mS26. These conformational changes signal completion of 5'-end rRNA processing through protection of the mature 5'-end of the 15S rRNA and stabilization of mS47. The removal of the 5' precursor together with the dissociation of Ccm1 may be catalyzed by the 5'-3' exoribonuclease Pet127. Involved in the specific removal of group I introns in mitochondrial encoded transcripts.</text>
</comment>
<evidence type="ECO:0000256" key="5">
    <source>
        <dbReference type="PROSITE-ProRule" id="PRU00708"/>
    </source>
</evidence>
<keyword evidence="8" id="KW-1185">Reference proteome</keyword>
<sequence length="1183" mass="133423">MLERTAASIETCSLQKVLPATRPPFTTRRHLHTNFWSHGASGVELLDACRALMSLPSADREAPPAQQPTPTPTSRRSDPMTASAFLLDFLYPGGAAALLQRLRPNFPQRSEPSHMVSGRISARAFTSSASDSSRTSSPPVKGPNNTDAPEEVIQGENLPLHHDGSQAQNEGSAFDGLPTSGPIDSGVPRGRSDPQILRDLMSSHGQSYDMVWEEYLSLRPSDRLKLRIPVAVHLANSNRRKDAERVSGLFSQLTPEDWTPEVVDAAVRTKLAMHDTSSALDIYEAALSQRSIGLGIDALISYGLRTKSWQFLTRLLPIHSTTISMCGAFEYKWVSSLDELSRRISRFHRWIMKQKPDAAAELEGQLNGFLGCVARTSITSLQPEDAKFVLLHSKDPASYHSYIAFCIREQKFDQAGKLYRKYRKLSDVHIPLDILRPMLDVYKDNLPEIERVMEDYVRFHHGLDLKAIKKIIPMYARRGDVESVAYLARQWAEISPQSLETDPVPCIASQMHAHAMRAEPDAARHLLVEATRKTGKPTSPILWNILLNAYTKNNDYEGALRTLFELCDVGTPDHISFGTVMNFAAFRGDLDSTIDLFTLATEKGVNPDISMVDAVMEAYCQNDRFPEAEAFCHKMTRTRPVPGDYVILWNTLLRHLAIRRDLNGVNRALEKMKAFDVRYDNDTYSHLLTGLVNCRQAHHALQFLRTSVENRIFRPTYDHYMLLMAAFVQSREPHIVKAIDNKLKHLRVPGSPQQVTTMIKAFETWSKMPEARKKGKAGRDYIASALHEFYKFVETANPTTTKDVASTTGMYSRMMFILTQLRDFASVQELLELYQRQFPESSSPETTPVLLLHNVMLSDFYEKNYASVKSTWEIVLERTIREGQPPALDPTAGFGSGGADAMVQGVLPAYRFWLSKPLQTMQRLYLAESNADGLLALVTRVQEAGFELDRSNWNYHIQALAALQRWREAFLAFEEHLMPYWTGWATARHEDPGSKNLLPLETRRLGSYPRKLRPLSETLFLLAREYKQMARDALWSKDASRALNTIGRDCPKVVQAISTLMRTDSELENMIFEGPLVDLGNGKTRKTVPDDYFDKVLFKRLGITKAEGTDESALGDTPAEGGHSEFDLLEKALEEMRHEGKVPQAEDDSLAEEANVSDGEEWEDVDGLDHTPRKGLFWMMKRG</sequence>
<evidence type="ECO:0000256" key="3">
    <source>
        <dbReference type="ARBA" id="ARBA00044493"/>
    </source>
</evidence>
<feature type="repeat" description="PPR" evidence="5">
    <location>
        <begin position="608"/>
        <end position="642"/>
    </location>
</feature>
<accession>A0AA39XXD0</accession>
<evidence type="ECO:0000256" key="2">
    <source>
        <dbReference type="ARBA" id="ARBA00022737"/>
    </source>
</evidence>
<gene>
    <name evidence="7" type="ORF">B0T16DRAFT_420001</name>
</gene>
<dbReference type="SUPFAM" id="SSF48452">
    <property type="entry name" value="TPR-like"/>
    <property type="match status" value="1"/>
</dbReference>
<dbReference type="InterPro" id="IPR011990">
    <property type="entry name" value="TPR-like_helical_dom_sf"/>
</dbReference>
<reference evidence="7" key="1">
    <citation type="submission" date="2023-06" db="EMBL/GenBank/DDBJ databases">
        <title>Genome-scale phylogeny and comparative genomics of the fungal order Sordariales.</title>
        <authorList>
            <consortium name="Lawrence Berkeley National Laboratory"/>
            <person name="Hensen N."/>
            <person name="Bonometti L."/>
            <person name="Westerberg I."/>
            <person name="Brannstrom I.O."/>
            <person name="Guillou S."/>
            <person name="Cros-Aarteil S."/>
            <person name="Calhoun S."/>
            <person name="Haridas S."/>
            <person name="Kuo A."/>
            <person name="Mondo S."/>
            <person name="Pangilinan J."/>
            <person name="Riley R."/>
            <person name="Labutti K."/>
            <person name="Andreopoulos B."/>
            <person name="Lipzen A."/>
            <person name="Chen C."/>
            <person name="Yanf M."/>
            <person name="Daum C."/>
            <person name="Ng V."/>
            <person name="Clum A."/>
            <person name="Steindorff A."/>
            <person name="Ohm R."/>
            <person name="Martin F."/>
            <person name="Silar P."/>
            <person name="Natvig D."/>
            <person name="Lalanne C."/>
            <person name="Gautier V."/>
            <person name="Ament-Velasquez S.L."/>
            <person name="Kruys A."/>
            <person name="Hutchinson M.I."/>
            <person name="Powell A.J."/>
            <person name="Barry K."/>
            <person name="Miller A.N."/>
            <person name="Grigoriev I.V."/>
            <person name="Debuchy R."/>
            <person name="Gladieux P."/>
            <person name="Thoren M.H."/>
            <person name="Johannesson H."/>
        </authorList>
    </citation>
    <scope>NUCLEOTIDE SEQUENCE</scope>
    <source>
        <strain evidence="7">SMH2532-1</strain>
    </source>
</reference>
<feature type="region of interest" description="Disordered" evidence="6">
    <location>
        <begin position="1139"/>
        <end position="1168"/>
    </location>
</feature>
<dbReference type="Proteomes" id="UP001174936">
    <property type="component" value="Unassembled WGS sequence"/>
</dbReference>
<dbReference type="PANTHER" id="PTHR47447">
    <property type="entry name" value="OS03G0856100 PROTEIN"/>
    <property type="match status" value="1"/>
</dbReference>
<comment type="similarity">
    <text evidence="1">Belongs to the CCM1 family.</text>
</comment>
<feature type="region of interest" description="Disordered" evidence="6">
    <location>
        <begin position="123"/>
        <end position="195"/>
    </location>
</feature>
<dbReference type="Pfam" id="PF13812">
    <property type="entry name" value="PPR_3"/>
    <property type="match status" value="1"/>
</dbReference>
<organism evidence="7 8">
    <name type="scientific">Cercophora newfieldiana</name>
    <dbReference type="NCBI Taxonomy" id="92897"/>
    <lineage>
        <taxon>Eukaryota</taxon>
        <taxon>Fungi</taxon>
        <taxon>Dikarya</taxon>
        <taxon>Ascomycota</taxon>
        <taxon>Pezizomycotina</taxon>
        <taxon>Sordariomycetes</taxon>
        <taxon>Sordariomycetidae</taxon>
        <taxon>Sordariales</taxon>
        <taxon>Lasiosphaeriaceae</taxon>
        <taxon>Cercophora</taxon>
    </lineage>
</organism>
<dbReference type="PANTHER" id="PTHR47447:SF23">
    <property type="entry name" value="PENTACOTRIPEPTIDE-REPEAT REGION OF PRORP DOMAIN-CONTAINING PROTEIN"/>
    <property type="match status" value="1"/>
</dbReference>